<feature type="compositionally biased region" description="Acidic residues" evidence="2">
    <location>
        <begin position="262"/>
        <end position="276"/>
    </location>
</feature>
<organism evidence="4 5">
    <name type="scientific">Triparma columacea</name>
    <dbReference type="NCBI Taxonomy" id="722753"/>
    <lineage>
        <taxon>Eukaryota</taxon>
        <taxon>Sar</taxon>
        <taxon>Stramenopiles</taxon>
        <taxon>Ochrophyta</taxon>
        <taxon>Bolidophyceae</taxon>
        <taxon>Parmales</taxon>
        <taxon>Triparmaceae</taxon>
        <taxon>Triparma</taxon>
    </lineage>
</organism>
<gene>
    <name evidence="4" type="ORF">TrCOL_g12914</name>
</gene>
<keyword evidence="1" id="KW-0863">Zinc-finger</keyword>
<dbReference type="Proteomes" id="UP001165065">
    <property type="component" value="Unassembled WGS sequence"/>
</dbReference>
<sequence length="407" mass="44481">MATPPEPPKTESQASSTESCPICLEDFAVTSTGVPQSLRCSNLHSICLSCGREVAFLSPLSPTNMKYDCPICRVGCVLGVEHAMALIKGRWDWPRDRGEMIAAGQALGDKVTVGSGTSLGTLTGLRVLSDMEMEAEVTWEAKGWKPEWRGLEVFEHLGGRGRRRKVAGGGGAIQGGKVETMKKASKAIKTKKKASKTVKARKKGEAKAKGRPVMMSPSQPAPTSWSNQDKKRLQDGQGSDSNSEFESASSAARNALNNSNDNDGEDDDDDDNYDNYGDDEVVEAVLVEAVPVLDGDVDNAELVEAMVVKAEAVESDEKTNWQHTTNGKPIDDPKKWPSGRIVKIPPRKHVVGLRNPNHHGCGKANHNGDEGQEAHIEWRLKDNQLIWKFIRDAKKGEEILVRYDRDL</sequence>
<evidence type="ECO:0000313" key="5">
    <source>
        <dbReference type="Proteomes" id="UP001165065"/>
    </source>
</evidence>
<dbReference type="EMBL" id="BRYA01000166">
    <property type="protein sequence ID" value="GMI42161.1"/>
    <property type="molecule type" value="Genomic_DNA"/>
</dbReference>
<reference evidence="5" key="1">
    <citation type="journal article" date="2023" name="Commun. Biol.">
        <title>Genome analysis of Parmales, the sister group of diatoms, reveals the evolutionary specialization of diatoms from phago-mixotrophs to photoautotrophs.</title>
        <authorList>
            <person name="Ban H."/>
            <person name="Sato S."/>
            <person name="Yoshikawa S."/>
            <person name="Yamada K."/>
            <person name="Nakamura Y."/>
            <person name="Ichinomiya M."/>
            <person name="Sato N."/>
            <person name="Blanc-Mathieu R."/>
            <person name="Endo H."/>
            <person name="Kuwata A."/>
            <person name="Ogata H."/>
        </authorList>
    </citation>
    <scope>NUCLEOTIDE SEQUENCE [LARGE SCALE GENOMIC DNA]</scope>
</reference>
<dbReference type="PROSITE" id="PS50089">
    <property type="entry name" value="ZF_RING_2"/>
    <property type="match status" value="1"/>
</dbReference>
<feature type="region of interest" description="Disordered" evidence="2">
    <location>
        <begin position="317"/>
        <end position="338"/>
    </location>
</feature>
<evidence type="ECO:0000256" key="1">
    <source>
        <dbReference type="PROSITE-ProRule" id="PRU00175"/>
    </source>
</evidence>
<name>A0A9W7GEV9_9STRA</name>
<comment type="caution">
    <text evidence="4">The sequence shown here is derived from an EMBL/GenBank/DDBJ whole genome shotgun (WGS) entry which is preliminary data.</text>
</comment>
<evidence type="ECO:0000313" key="4">
    <source>
        <dbReference type="EMBL" id="GMI42161.1"/>
    </source>
</evidence>
<feature type="compositionally biased region" description="Basic residues" evidence="2">
    <location>
        <begin position="183"/>
        <end position="202"/>
    </location>
</feature>
<feature type="region of interest" description="Disordered" evidence="2">
    <location>
        <begin position="162"/>
        <end position="276"/>
    </location>
</feature>
<accession>A0A9W7GEV9</accession>
<evidence type="ECO:0000259" key="3">
    <source>
        <dbReference type="PROSITE" id="PS50089"/>
    </source>
</evidence>
<keyword evidence="1" id="KW-0479">Metal-binding</keyword>
<dbReference type="GO" id="GO:0008270">
    <property type="term" value="F:zinc ion binding"/>
    <property type="evidence" value="ECO:0007669"/>
    <property type="project" value="UniProtKB-KW"/>
</dbReference>
<dbReference type="OrthoDB" id="193354at2759"/>
<dbReference type="InterPro" id="IPR013083">
    <property type="entry name" value="Znf_RING/FYVE/PHD"/>
</dbReference>
<protein>
    <recommendedName>
        <fullName evidence="3">RING-type domain-containing protein</fullName>
    </recommendedName>
</protein>
<keyword evidence="1" id="KW-0862">Zinc</keyword>
<dbReference type="InterPro" id="IPR001841">
    <property type="entry name" value="Znf_RING"/>
</dbReference>
<dbReference type="Gene3D" id="3.30.40.10">
    <property type="entry name" value="Zinc/RING finger domain, C3HC4 (zinc finger)"/>
    <property type="match status" value="1"/>
</dbReference>
<dbReference type="SUPFAM" id="SSF57850">
    <property type="entry name" value="RING/U-box"/>
    <property type="match status" value="1"/>
</dbReference>
<proteinExistence type="predicted"/>
<feature type="compositionally biased region" description="Low complexity" evidence="2">
    <location>
        <begin position="239"/>
        <end position="261"/>
    </location>
</feature>
<feature type="compositionally biased region" description="Polar residues" evidence="2">
    <location>
        <begin position="216"/>
        <end position="227"/>
    </location>
</feature>
<dbReference type="AlphaFoldDB" id="A0A9W7GEV9"/>
<evidence type="ECO:0000256" key="2">
    <source>
        <dbReference type="SAM" id="MobiDB-lite"/>
    </source>
</evidence>
<feature type="domain" description="RING-type" evidence="3">
    <location>
        <begin position="20"/>
        <end position="73"/>
    </location>
</feature>
<keyword evidence="5" id="KW-1185">Reference proteome</keyword>